<keyword evidence="1" id="KW-1133">Transmembrane helix</keyword>
<comment type="caution">
    <text evidence="2">The sequence shown here is derived from an EMBL/GenBank/DDBJ whole genome shotgun (WGS) entry which is preliminary data.</text>
</comment>
<organism evidence="2 3">
    <name type="scientific">Dentiradicibacter hellwigii</name>
    <dbReference type="NCBI Taxonomy" id="3149053"/>
    <lineage>
        <taxon>Bacteria</taxon>
        <taxon>Pseudomonadati</taxon>
        <taxon>Pseudomonadota</taxon>
        <taxon>Betaproteobacteria</taxon>
        <taxon>Rhodocyclales</taxon>
        <taxon>Rhodocyclaceae</taxon>
        <taxon>Dentiradicibacter</taxon>
    </lineage>
</organism>
<feature type="transmembrane region" description="Helical" evidence="1">
    <location>
        <begin position="187"/>
        <end position="206"/>
    </location>
</feature>
<feature type="transmembrane region" description="Helical" evidence="1">
    <location>
        <begin position="44"/>
        <end position="64"/>
    </location>
</feature>
<dbReference type="RefSeq" id="WP_418890077.1">
    <property type="nucleotide sequence ID" value="NZ_JBEUWX010000001.1"/>
</dbReference>
<feature type="transmembrane region" description="Helical" evidence="1">
    <location>
        <begin position="154"/>
        <end position="175"/>
    </location>
</feature>
<dbReference type="Proteomes" id="UP001574673">
    <property type="component" value="Unassembled WGS sequence"/>
</dbReference>
<keyword evidence="1" id="KW-0812">Transmembrane</keyword>
<feature type="transmembrane region" description="Helical" evidence="1">
    <location>
        <begin position="123"/>
        <end position="142"/>
    </location>
</feature>
<accession>A0ABV4UAY7</accession>
<feature type="transmembrane region" description="Helical" evidence="1">
    <location>
        <begin position="101"/>
        <end position="117"/>
    </location>
</feature>
<dbReference type="InterPro" id="IPR010266">
    <property type="entry name" value="NnrS"/>
</dbReference>
<dbReference type="EMBL" id="JBEUWX010000001">
    <property type="protein sequence ID" value="MFA9948908.1"/>
    <property type="molecule type" value="Genomic_DNA"/>
</dbReference>
<evidence type="ECO:0000256" key="1">
    <source>
        <dbReference type="SAM" id="Phobius"/>
    </source>
</evidence>
<gene>
    <name evidence="2" type="ORF">ABCS64_00955</name>
</gene>
<evidence type="ECO:0000313" key="2">
    <source>
        <dbReference type="EMBL" id="MFA9948908.1"/>
    </source>
</evidence>
<dbReference type="Pfam" id="PF05940">
    <property type="entry name" value="NnrS"/>
    <property type="match status" value="1"/>
</dbReference>
<feature type="transmembrane region" description="Helical" evidence="1">
    <location>
        <begin position="242"/>
        <end position="262"/>
    </location>
</feature>
<keyword evidence="3" id="KW-1185">Reference proteome</keyword>
<protein>
    <submittedName>
        <fullName evidence="2">NnrS family protein</fullName>
    </submittedName>
</protein>
<evidence type="ECO:0000313" key="3">
    <source>
        <dbReference type="Proteomes" id="UP001574673"/>
    </source>
</evidence>
<reference evidence="3" key="1">
    <citation type="submission" date="2024-06" db="EMBL/GenBank/DDBJ databases">
        <title>Radixoralia hellwigii gen. nov., sp nov., isolated from a root canal in the human oral cavity.</title>
        <authorList>
            <person name="Bartsch S."/>
            <person name="Wittmer A."/>
            <person name="Schulz A.-K."/>
            <person name="Neumann-Schaal M."/>
            <person name="Wolf J."/>
            <person name="Gronow S."/>
            <person name="Tennert C."/>
            <person name="Haecker G."/>
            <person name="Cieplik F."/>
            <person name="Al-Ahmad A."/>
        </authorList>
    </citation>
    <scope>NUCLEOTIDE SEQUENCE [LARGE SCALE GENOMIC DNA]</scope>
    <source>
        <strain evidence="3">Wk13</strain>
    </source>
</reference>
<sequence length="286" mass="30464">MRRPSGATANDAQLAFVGALLLMIALTAGFYLDALRGEPPARWLLAQLGAFMALIIIAMSRISMRIVNASIEERQDAEQAAQTAFDAVEAPERYIARPPRRNLAIICIALFTTAQWYQPGGRISAWLALAAACAMLNLMGDWHVGRALWRRWPLMLYASYAAMAAGYGLTGLSLLGDGLLANGSLHLLTIGGLGLSIYAVIAIAGYTHSGLEKDDRAWVPVGACLLATSAPLRAAASLADAPIPLLALSAALWCIAFTLMGWHMLPVFMRPRADGRSGCAGVLGED</sequence>
<name>A0ABV4UAY7_9RHOO</name>
<keyword evidence="1" id="KW-0472">Membrane</keyword>
<proteinExistence type="predicted"/>
<feature type="transmembrane region" description="Helical" evidence="1">
    <location>
        <begin position="12"/>
        <end position="32"/>
    </location>
</feature>